<comment type="caution">
    <text evidence="1">The sequence shown here is derived from an EMBL/GenBank/DDBJ whole genome shotgun (WGS) entry which is preliminary data.</text>
</comment>
<name>T1A0S0_9ZZZZ</name>
<dbReference type="Pfam" id="PF26125">
    <property type="entry name" value="AcrVA2-like"/>
    <property type="match status" value="1"/>
</dbReference>
<evidence type="ECO:0000313" key="1">
    <source>
        <dbReference type="EMBL" id="EQD35420.1"/>
    </source>
</evidence>
<organism evidence="1">
    <name type="scientific">mine drainage metagenome</name>
    <dbReference type="NCBI Taxonomy" id="410659"/>
    <lineage>
        <taxon>unclassified sequences</taxon>
        <taxon>metagenomes</taxon>
        <taxon>ecological metagenomes</taxon>
    </lineage>
</organism>
<feature type="non-terminal residue" evidence="1">
    <location>
        <position position="1"/>
    </location>
</feature>
<gene>
    <name evidence="1" type="ORF">B2A_12385</name>
</gene>
<reference evidence="1" key="1">
    <citation type="submission" date="2013-08" db="EMBL/GenBank/DDBJ databases">
        <authorList>
            <person name="Mendez C."/>
            <person name="Richter M."/>
            <person name="Ferrer M."/>
            <person name="Sanchez J."/>
        </authorList>
    </citation>
    <scope>NUCLEOTIDE SEQUENCE</scope>
</reference>
<proteinExistence type="predicted"/>
<sequence>FDPVRGVTSLPLPLVGGNLSAALQAMIRAGVVQAQQAGYGLTEDDMPPLADMAVDLAPLLSLLLYLCSAEPDIAGAAGGYLGADLLAPVRTRRHGPRYFGPDAPAAWDVGTRLGAALRAAYQREQMGADPAETGRHVRPHVRRAHWHTFVLGSRIDPAAQRRELRWLPPIPVAVSDFDSMPSVIHPVDP</sequence>
<dbReference type="AlphaFoldDB" id="T1A0S0"/>
<dbReference type="InterPro" id="IPR058915">
    <property type="entry name" value="AcrVA2-like"/>
</dbReference>
<dbReference type="EMBL" id="AUZZ01008932">
    <property type="protein sequence ID" value="EQD35420.1"/>
    <property type="molecule type" value="Genomic_DNA"/>
</dbReference>
<reference evidence="1" key="2">
    <citation type="journal article" date="2014" name="ISME J.">
        <title>Microbial stratification in low pH oxic and suboxic macroscopic growths along an acid mine drainage.</title>
        <authorList>
            <person name="Mendez-Garcia C."/>
            <person name="Mesa V."/>
            <person name="Sprenger R.R."/>
            <person name="Richter M."/>
            <person name="Diez M.S."/>
            <person name="Solano J."/>
            <person name="Bargiela R."/>
            <person name="Golyshina O.V."/>
            <person name="Manteca A."/>
            <person name="Ramos J.L."/>
            <person name="Gallego J.R."/>
            <person name="Llorente I."/>
            <person name="Martins Dos Santos V.A."/>
            <person name="Jensen O.N."/>
            <person name="Pelaez A.I."/>
            <person name="Sanchez J."/>
            <person name="Ferrer M."/>
        </authorList>
    </citation>
    <scope>NUCLEOTIDE SEQUENCE</scope>
</reference>
<accession>T1A0S0</accession>
<protein>
    <submittedName>
        <fullName evidence="1">Uncharacterized protein</fullName>
    </submittedName>
</protein>